<sequence length="268" mass="30035">MSNYKGPFIGIAGIISQKQIKTIVAKINPDTILGAYIEYRCVMAGILVNSETLAGKIIKDKRKNRFPDVNQLSEIFLNHPKILNVVNFYTMDQENLLKDMLEIAKLGGENLNGLQLNITWPDTKTIREYKKKFPNHIIILEFDRDILRENSPDSLANKIFGKYEGLVDYIVLGLGEEGISLYVNETAKYLRAIQKKTEIGLAVTGNIGPGNLLDEITILLKSKGFKDLSFSADFGLLNSEGGLDMKKMAQYLRGANQSTTSYHRVKIS</sequence>
<evidence type="ECO:0008006" key="3">
    <source>
        <dbReference type="Google" id="ProtNLM"/>
    </source>
</evidence>
<accession>A0A1F6XU81</accession>
<evidence type="ECO:0000313" key="2">
    <source>
        <dbReference type="Proteomes" id="UP000177195"/>
    </source>
</evidence>
<evidence type="ECO:0000313" key="1">
    <source>
        <dbReference type="EMBL" id="OGI97689.1"/>
    </source>
</evidence>
<comment type="caution">
    <text evidence="1">The sequence shown here is derived from an EMBL/GenBank/DDBJ whole genome shotgun (WGS) entry which is preliminary data.</text>
</comment>
<protein>
    <recommendedName>
        <fullName evidence="3">Phosphoribosylanthranilate isomerase</fullName>
    </recommendedName>
</protein>
<dbReference type="EMBL" id="MFVN01000003">
    <property type="protein sequence ID" value="OGI97689.1"/>
    <property type="molecule type" value="Genomic_DNA"/>
</dbReference>
<dbReference type="AlphaFoldDB" id="A0A1F6XU81"/>
<proteinExistence type="predicted"/>
<reference evidence="1 2" key="1">
    <citation type="journal article" date="2016" name="Nat. Commun.">
        <title>Thousands of microbial genomes shed light on interconnected biogeochemical processes in an aquifer system.</title>
        <authorList>
            <person name="Anantharaman K."/>
            <person name="Brown C.T."/>
            <person name="Hug L.A."/>
            <person name="Sharon I."/>
            <person name="Castelle C.J."/>
            <person name="Probst A.J."/>
            <person name="Thomas B.C."/>
            <person name="Singh A."/>
            <person name="Wilkins M.J."/>
            <person name="Karaoz U."/>
            <person name="Brodie E.L."/>
            <person name="Williams K.H."/>
            <person name="Hubbard S.S."/>
            <person name="Banfield J.F."/>
        </authorList>
    </citation>
    <scope>NUCLEOTIDE SEQUENCE [LARGE SCALE GENOMIC DNA]</scope>
</reference>
<dbReference type="Proteomes" id="UP000177195">
    <property type="component" value="Unassembled WGS sequence"/>
</dbReference>
<name>A0A1F6XU81_9BACT</name>
<gene>
    <name evidence="1" type="ORF">A3I25_00305</name>
</gene>
<organism evidence="1 2">
    <name type="scientific">Candidatus Nomurabacteria bacterium RIFCSPLOWO2_02_FULL_42_17</name>
    <dbReference type="NCBI Taxonomy" id="1801789"/>
    <lineage>
        <taxon>Bacteria</taxon>
        <taxon>Candidatus Nomuraibacteriota</taxon>
    </lineage>
</organism>